<keyword evidence="2" id="KW-0812">Transmembrane</keyword>
<feature type="transmembrane region" description="Helical" evidence="2">
    <location>
        <begin position="184"/>
        <end position="204"/>
    </location>
</feature>
<dbReference type="Gramene" id="ONK69307">
    <property type="protein sequence ID" value="ONK69307"/>
    <property type="gene ID" value="A4U43_C05F21480"/>
</dbReference>
<dbReference type="PANTHER" id="PTHR33287">
    <property type="entry name" value="OS03G0453550 PROTEIN"/>
    <property type="match status" value="1"/>
</dbReference>
<dbReference type="Proteomes" id="UP000243459">
    <property type="component" value="Chromosome 5"/>
</dbReference>
<keyword evidence="2" id="KW-0472">Membrane</keyword>
<name>A0A5P1EVW0_ASPOF</name>
<dbReference type="EMBL" id="CM007385">
    <property type="protein sequence ID" value="ONK69307.1"/>
    <property type="molecule type" value="Genomic_DNA"/>
</dbReference>
<evidence type="ECO:0000313" key="3">
    <source>
        <dbReference type="EMBL" id="ONK69307.1"/>
    </source>
</evidence>
<dbReference type="AlphaFoldDB" id="A0A5P1EVW0"/>
<keyword evidence="4" id="KW-1185">Reference proteome</keyword>
<protein>
    <submittedName>
        <fullName evidence="3">Uncharacterized protein</fullName>
    </submittedName>
</protein>
<organism evidence="3 4">
    <name type="scientific">Asparagus officinalis</name>
    <name type="common">Garden asparagus</name>
    <dbReference type="NCBI Taxonomy" id="4686"/>
    <lineage>
        <taxon>Eukaryota</taxon>
        <taxon>Viridiplantae</taxon>
        <taxon>Streptophyta</taxon>
        <taxon>Embryophyta</taxon>
        <taxon>Tracheophyta</taxon>
        <taxon>Spermatophyta</taxon>
        <taxon>Magnoliopsida</taxon>
        <taxon>Liliopsida</taxon>
        <taxon>Asparagales</taxon>
        <taxon>Asparagaceae</taxon>
        <taxon>Asparagoideae</taxon>
        <taxon>Asparagus</taxon>
    </lineage>
</organism>
<gene>
    <name evidence="3" type="ORF">A4U43_C05F21480</name>
</gene>
<evidence type="ECO:0000313" key="4">
    <source>
        <dbReference type="Proteomes" id="UP000243459"/>
    </source>
</evidence>
<feature type="compositionally biased region" description="Basic and acidic residues" evidence="1">
    <location>
        <begin position="60"/>
        <end position="71"/>
    </location>
</feature>
<accession>A0A5P1EVW0</accession>
<sequence>MAEAAETPAVVEIPCRLRGDRREPIPSSRSSNVPPTNRDLAEPRPPPPPQAVPAPGIPDLPRRQPQRDPARRPQARRVPPVLPLLRVPRPLLNPPLHLLLRHGPGADPDGGLQELFKVSMYWKVMRALQRERSDGRTLARTVQELRMKGSSFDLSKELQLGTKRMKSSSVDGGWRPVRWMKRNAVAFCLAGFAGLVAAACKFILCS</sequence>
<feature type="compositionally biased region" description="Basic and acidic residues" evidence="1">
    <location>
        <begin position="15"/>
        <end position="24"/>
    </location>
</feature>
<proteinExistence type="predicted"/>
<evidence type="ECO:0000256" key="1">
    <source>
        <dbReference type="SAM" id="MobiDB-lite"/>
    </source>
</evidence>
<reference evidence="4" key="1">
    <citation type="journal article" date="2017" name="Nat. Commun.">
        <title>The asparagus genome sheds light on the origin and evolution of a young Y chromosome.</title>
        <authorList>
            <person name="Harkess A."/>
            <person name="Zhou J."/>
            <person name="Xu C."/>
            <person name="Bowers J.E."/>
            <person name="Van der Hulst R."/>
            <person name="Ayyampalayam S."/>
            <person name="Mercati F."/>
            <person name="Riccardi P."/>
            <person name="McKain M.R."/>
            <person name="Kakrana A."/>
            <person name="Tang H."/>
            <person name="Ray J."/>
            <person name="Groenendijk J."/>
            <person name="Arikit S."/>
            <person name="Mathioni S.M."/>
            <person name="Nakano M."/>
            <person name="Shan H."/>
            <person name="Telgmann-Rauber A."/>
            <person name="Kanno A."/>
            <person name="Yue Z."/>
            <person name="Chen H."/>
            <person name="Li W."/>
            <person name="Chen Y."/>
            <person name="Xu X."/>
            <person name="Zhang Y."/>
            <person name="Luo S."/>
            <person name="Chen H."/>
            <person name="Gao J."/>
            <person name="Mao Z."/>
            <person name="Pires J.C."/>
            <person name="Luo M."/>
            <person name="Kudrna D."/>
            <person name="Wing R.A."/>
            <person name="Meyers B.C."/>
            <person name="Yi K."/>
            <person name="Kong H."/>
            <person name="Lavrijsen P."/>
            <person name="Sunseri F."/>
            <person name="Falavigna A."/>
            <person name="Ye Y."/>
            <person name="Leebens-Mack J.H."/>
            <person name="Chen G."/>
        </authorList>
    </citation>
    <scope>NUCLEOTIDE SEQUENCE [LARGE SCALE GENOMIC DNA]</scope>
    <source>
        <strain evidence="4">cv. DH0086</strain>
    </source>
</reference>
<feature type="compositionally biased region" description="Pro residues" evidence="1">
    <location>
        <begin position="43"/>
        <end position="58"/>
    </location>
</feature>
<evidence type="ECO:0000256" key="2">
    <source>
        <dbReference type="SAM" id="Phobius"/>
    </source>
</evidence>
<dbReference type="PANTHER" id="PTHR33287:SF3">
    <property type="entry name" value="OS03G0453550 PROTEIN"/>
    <property type="match status" value="1"/>
</dbReference>
<feature type="region of interest" description="Disordered" evidence="1">
    <location>
        <begin position="1"/>
        <end position="81"/>
    </location>
</feature>
<keyword evidence="2" id="KW-1133">Transmembrane helix</keyword>